<keyword evidence="9" id="KW-1133">Transmembrane helix</keyword>
<reference evidence="12" key="1">
    <citation type="journal article" date="2020" name="Stud. Mycol.">
        <title>101 Dothideomycetes genomes: a test case for predicting lifestyles and emergence of pathogens.</title>
        <authorList>
            <person name="Haridas S."/>
            <person name="Albert R."/>
            <person name="Binder M."/>
            <person name="Bloem J."/>
            <person name="Labutti K."/>
            <person name="Salamov A."/>
            <person name="Andreopoulos B."/>
            <person name="Baker S."/>
            <person name="Barry K."/>
            <person name="Bills G."/>
            <person name="Bluhm B."/>
            <person name="Cannon C."/>
            <person name="Castanera R."/>
            <person name="Culley D."/>
            <person name="Daum C."/>
            <person name="Ezra D."/>
            <person name="Gonzalez J."/>
            <person name="Henrissat B."/>
            <person name="Kuo A."/>
            <person name="Liang C."/>
            <person name="Lipzen A."/>
            <person name="Lutzoni F."/>
            <person name="Magnuson J."/>
            <person name="Mondo S."/>
            <person name="Nolan M."/>
            <person name="Ohm R."/>
            <person name="Pangilinan J."/>
            <person name="Park H.-J."/>
            <person name="Ramirez L."/>
            <person name="Alfaro M."/>
            <person name="Sun H."/>
            <person name="Tritt A."/>
            <person name="Yoshinaga Y."/>
            <person name="Zwiers L.-H."/>
            <person name="Turgeon B."/>
            <person name="Goodwin S."/>
            <person name="Spatafora J."/>
            <person name="Crous P."/>
            <person name="Grigoriev I."/>
        </authorList>
    </citation>
    <scope>NUCLEOTIDE SEQUENCE</scope>
    <source>
        <strain evidence="12">CBS 175.79</strain>
    </source>
</reference>
<keyword evidence="6" id="KW-0325">Glycoprotein</keyword>
<evidence type="ECO:0000313" key="13">
    <source>
        <dbReference type="Proteomes" id="UP000799778"/>
    </source>
</evidence>
<feature type="compositionally biased region" description="Low complexity" evidence="8">
    <location>
        <begin position="182"/>
        <end position="204"/>
    </location>
</feature>
<organism evidence="12 13">
    <name type="scientific">Aaosphaeria arxii CBS 175.79</name>
    <dbReference type="NCBI Taxonomy" id="1450172"/>
    <lineage>
        <taxon>Eukaryota</taxon>
        <taxon>Fungi</taxon>
        <taxon>Dikarya</taxon>
        <taxon>Ascomycota</taxon>
        <taxon>Pezizomycotina</taxon>
        <taxon>Dothideomycetes</taxon>
        <taxon>Pleosporomycetidae</taxon>
        <taxon>Pleosporales</taxon>
        <taxon>Pleosporales incertae sedis</taxon>
        <taxon>Aaosphaeria</taxon>
    </lineage>
</organism>
<gene>
    <name evidence="12" type="ORF">BU24DRAFT_423773</name>
</gene>
<keyword evidence="7" id="KW-0449">Lipoprotein</keyword>
<name>A0A6A5XPV4_9PLEO</name>
<keyword evidence="3" id="KW-0336">GPI-anchor</keyword>
<dbReference type="InterPro" id="IPR046530">
    <property type="entry name" value="BIM1-like_dom"/>
</dbReference>
<dbReference type="PANTHER" id="PTHR34992:SF5">
    <property type="entry name" value="ANCHORED PROTEIN, PUTATIVE (AFU_ORTHOLOGUE AFUA_6G02800)-RELATED"/>
    <property type="match status" value="1"/>
</dbReference>
<evidence type="ECO:0000259" key="11">
    <source>
        <dbReference type="Pfam" id="PF20238"/>
    </source>
</evidence>
<dbReference type="CDD" id="cd21176">
    <property type="entry name" value="LPMO_auxiliary-like"/>
    <property type="match status" value="1"/>
</dbReference>
<feature type="chain" id="PRO_5025510048" description="Copper acquisition factor BIM1-like domain-containing protein" evidence="10">
    <location>
        <begin position="19"/>
        <end position="279"/>
    </location>
</feature>
<feature type="signal peptide" evidence="10">
    <location>
        <begin position="1"/>
        <end position="18"/>
    </location>
</feature>
<evidence type="ECO:0000256" key="2">
    <source>
        <dbReference type="ARBA" id="ARBA00022475"/>
    </source>
</evidence>
<dbReference type="GO" id="GO:0098552">
    <property type="term" value="C:side of membrane"/>
    <property type="evidence" value="ECO:0007669"/>
    <property type="project" value="UniProtKB-KW"/>
</dbReference>
<accession>A0A6A5XPV4</accession>
<keyword evidence="4 10" id="KW-0732">Signal</keyword>
<proteinExistence type="predicted"/>
<dbReference type="Pfam" id="PF20238">
    <property type="entry name" value="BIM1-like_dom"/>
    <property type="match status" value="1"/>
</dbReference>
<evidence type="ECO:0000256" key="5">
    <source>
        <dbReference type="ARBA" id="ARBA00023136"/>
    </source>
</evidence>
<dbReference type="GO" id="GO:0005886">
    <property type="term" value="C:plasma membrane"/>
    <property type="evidence" value="ECO:0007669"/>
    <property type="project" value="UniProtKB-SubCell"/>
</dbReference>
<dbReference type="InterPro" id="IPR046936">
    <property type="entry name" value="BIM1-like"/>
</dbReference>
<evidence type="ECO:0000256" key="3">
    <source>
        <dbReference type="ARBA" id="ARBA00022622"/>
    </source>
</evidence>
<feature type="transmembrane region" description="Helical" evidence="9">
    <location>
        <begin position="224"/>
        <end position="246"/>
    </location>
</feature>
<dbReference type="RefSeq" id="XP_033383206.1">
    <property type="nucleotide sequence ID" value="XM_033528341.1"/>
</dbReference>
<feature type="region of interest" description="Disordered" evidence="8">
    <location>
        <begin position="180"/>
        <end position="216"/>
    </location>
</feature>
<evidence type="ECO:0000256" key="1">
    <source>
        <dbReference type="ARBA" id="ARBA00004609"/>
    </source>
</evidence>
<dbReference type="Proteomes" id="UP000799778">
    <property type="component" value="Unassembled WGS sequence"/>
</dbReference>
<evidence type="ECO:0000256" key="4">
    <source>
        <dbReference type="ARBA" id="ARBA00022729"/>
    </source>
</evidence>
<keyword evidence="5 9" id="KW-0472">Membrane</keyword>
<evidence type="ECO:0000256" key="10">
    <source>
        <dbReference type="SAM" id="SignalP"/>
    </source>
</evidence>
<keyword evidence="13" id="KW-1185">Reference proteome</keyword>
<protein>
    <recommendedName>
        <fullName evidence="11">Copper acquisition factor BIM1-like domain-containing protein</fullName>
    </recommendedName>
</protein>
<evidence type="ECO:0000256" key="8">
    <source>
        <dbReference type="SAM" id="MobiDB-lite"/>
    </source>
</evidence>
<dbReference type="PANTHER" id="PTHR34992">
    <property type="entry name" value="HYPHAL ANASTAMOSIS-7 PROTEIN"/>
    <property type="match status" value="1"/>
</dbReference>
<feature type="domain" description="Copper acquisition factor BIM1-like" evidence="11">
    <location>
        <begin position="30"/>
        <end position="175"/>
    </location>
</feature>
<dbReference type="AlphaFoldDB" id="A0A6A5XPV4"/>
<keyword evidence="9" id="KW-0812">Transmembrane</keyword>
<keyword evidence="2" id="KW-1003">Cell membrane</keyword>
<evidence type="ECO:0000313" key="12">
    <source>
        <dbReference type="EMBL" id="KAF2014867.1"/>
    </source>
</evidence>
<dbReference type="OrthoDB" id="2587363at2759"/>
<comment type="subcellular location">
    <subcellularLocation>
        <location evidence="1">Cell membrane</location>
        <topology evidence="1">Lipid-anchor</topology>
        <topology evidence="1">GPI-anchor</topology>
    </subcellularLocation>
</comment>
<dbReference type="GeneID" id="54285738"/>
<dbReference type="EMBL" id="ML978070">
    <property type="protein sequence ID" value="KAF2014867.1"/>
    <property type="molecule type" value="Genomic_DNA"/>
</dbReference>
<evidence type="ECO:0000256" key="6">
    <source>
        <dbReference type="ARBA" id="ARBA00023180"/>
    </source>
</evidence>
<sequence>MHLSLLASLALLFSIGQGQTHGEGEEGKSMGPVAFLWPADRPWDAADDNIGPCGSPEGVSNRTQFPLTQGSVALSIADEAYKVAFRISFSNNPTKQEDFEAITGNVSEIDPGHQCYKLNQIEGKTTGDNATIQMEYWAEFEGENDGKNQSFFACADVTFVQAKDFTTQVPCFNVTSEEFIEPTPSASPSASATGSSSGASSTSGVPAESGKGSSGGGLSTGAKAGIAVGAIVGGLGLIGAIAFFVFRRGKATGLKNKDAYELRAKKLNNDNEGTSTASA</sequence>
<evidence type="ECO:0000256" key="7">
    <source>
        <dbReference type="ARBA" id="ARBA00023288"/>
    </source>
</evidence>
<evidence type="ECO:0000256" key="9">
    <source>
        <dbReference type="SAM" id="Phobius"/>
    </source>
</evidence>